<dbReference type="EMBL" id="JASPKZ010007351">
    <property type="protein sequence ID" value="KAJ9584844.1"/>
    <property type="molecule type" value="Genomic_DNA"/>
</dbReference>
<name>A0AAD7ZQ31_DIPPU</name>
<evidence type="ECO:0000256" key="1">
    <source>
        <dbReference type="SAM" id="MobiDB-lite"/>
    </source>
</evidence>
<evidence type="ECO:0000313" key="3">
    <source>
        <dbReference type="Proteomes" id="UP001233999"/>
    </source>
</evidence>
<feature type="region of interest" description="Disordered" evidence="1">
    <location>
        <begin position="122"/>
        <end position="143"/>
    </location>
</feature>
<protein>
    <submittedName>
        <fullName evidence="2">Uncharacterized protein</fullName>
    </submittedName>
</protein>
<gene>
    <name evidence="2" type="ORF">L9F63_020811</name>
</gene>
<keyword evidence="3" id="KW-1185">Reference proteome</keyword>
<sequence length="182" mass="21178">NQKETPIEREIRLAREREEELRREKRLPPLNSQFTSLSESKRLKSSTSEVQFFQKILEACNTVWQPVAFNKRLMRQQKERELREAGTIHTTSEETVDSKVTRFTDLAEFAIEEQDRKLHKSVSTSHIPQSVNEDTPVFSSSTPLPKVENNSIQCLGDLTLKVQLYLGLVLHANFLQIWVRKD</sequence>
<reference evidence="2" key="2">
    <citation type="submission" date="2023-05" db="EMBL/GenBank/DDBJ databases">
        <authorList>
            <person name="Fouks B."/>
        </authorList>
    </citation>
    <scope>NUCLEOTIDE SEQUENCE</scope>
    <source>
        <strain evidence="2">Stay&amp;Tobe</strain>
        <tissue evidence="2">Testes</tissue>
    </source>
</reference>
<dbReference type="Proteomes" id="UP001233999">
    <property type="component" value="Unassembled WGS sequence"/>
</dbReference>
<feature type="non-terminal residue" evidence="2">
    <location>
        <position position="1"/>
    </location>
</feature>
<proteinExistence type="predicted"/>
<organism evidence="2 3">
    <name type="scientific">Diploptera punctata</name>
    <name type="common">Pacific beetle cockroach</name>
    <dbReference type="NCBI Taxonomy" id="6984"/>
    <lineage>
        <taxon>Eukaryota</taxon>
        <taxon>Metazoa</taxon>
        <taxon>Ecdysozoa</taxon>
        <taxon>Arthropoda</taxon>
        <taxon>Hexapoda</taxon>
        <taxon>Insecta</taxon>
        <taxon>Pterygota</taxon>
        <taxon>Neoptera</taxon>
        <taxon>Polyneoptera</taxon>
        <taxon>Dictyoptera</taxon>
        <taxon>Blattodea</taxon>
        <taxon>Blaberoidea</taxon>
        <taxon>Blaberidae</taxon>
        <taxon>Diplopterinae</taxon>
        <taxon>Diploptera</taxon>
    </lineage>
</organism>
<evidence type="ECO:0000313" key="2">
    <source>
        <dbReference type="EMBL" id="KAJ9584844.1"/>
    </source>
</evidence>
<accession>A0AAD7ZQ31</accession>
<dbReference type="AlphaFoldDB" id="A0AAD7ZQ31"/>
<comment type="caution">
    <text evidence="2">The sequence shown here is derived from an EMBL/GenBank/DDBJ whole genome shotgun (WGS) entry which is preliminary data.</text>
</comment>
<reference evidence="2" key="1">
    <citation type="journal article" date="2023" name="IScience">
        <title>Live-bearing cockroach genome reveals convergent evolutionary mechanisms linked to viviparity in insects and beyond.</title>
        <authorList>
            <person name="Fouks B."/>
            <person name="Harrison M.C."/>
            <person name="Mikhailova A.A."/>
            <person name="Marchal E."/>
            <person name="English S."/>
            <person name="Carruthers M."/>
            <person name="Jennings E.C."/>
            <person name="Chiamaka E.L."/>
            <person name="Frigard R.A."/>
            <person name="Pippel M."/>
            <person name="Attardo G.M."/>
            <person name="Benoit J.B."/>
            <person name="Bornberg-Bauer E."/>
            <person name="Tobe S.S."/>
        </authorList>
    </citation>
    <scope>NUCLEOTIDE SEQUENCE</scope>
    <source>
        <strain evidence="2">Stay&amp;Tobe</strain>
    </source>
</reference>